<dbReference type="Pfam" id="PF20684">
    <property type="entry name" value="Fung_rhodopsin"/>
    <property type="match status" value="1"/>
</dbReference>
<sequence>ELRAAAVAPVLVITALALLFIIARWATRVYILHHVGPEDFILTASMLVSIGMTAVITARTKKSSSASLISSMQSVPSLQRYLLISSNILYHATVNLTKTSIVTQYCRIFWGCPIVQGWCYALYGLLTLAALWGIAGGGTVCVPIAKYWSMDIEGTCMSFNVYWLTSAGVNLLADLIIWILPMPVVKQLQLPKRQMNTVLVIFGLGGTVCVVATLRLTLVQAFSGRKEGTNAGVAAVVWSAVEANVGIICASLISLKPLVQRFFPRLLLKRPRVA</sequence>
<feature type="transmembrane region" description="Helical" evidence="6">
    <location>
        <begin position="6"/>
        <end position="27"/>
    </location>
</feature>
<feature type="transmembrane region" description="Helical" evidence="6">
    <location>
        <begin position="197"/>
        <end position="219"/>
    </location>
</feature>
<keyword evidence="3 6" id="KW-1133">Transmembrane helix</keyword>
<evidence type="ECO:0000256" key="3">
    <source>
        <dbReference type="ARBA" id="ARBA00022989"/>
    </source>
</evidence>
<feature type="transmembrane region" description="Helical" evidence="6">
    <location>
        <begin position="118"/>
        <end position="149"/>
    </location>
</feature>
<dbReference type="AlphaFoldDB" id="A0A6G1G716"/>
<comment type="similarity">
    <text evidence="5">Belongs to the SAT4 family.</text>
</comment>
<dbReference type="InterPro" id="IPR049326">
    <property type="entry name" value="Rhodopsin_dom_fungi"/>
</dbReference>
<dbReference type="RefSeq" id="XP_033535498.1">
    <property type="nucleotide sequence ID" value="XM_033675763.1"/>
</dbReference>
<feature type="transmembrane region" description="Helical" evidence="6">
    <location>
        <begin position="39"/>
        <end position="58"/>
    </location>
</feature>
<dbReference type="PANTHER" id="PTHR33048:SF47">
    <property type="entry name" value="INTEGRAL MEMBRANE PROTEIN-RELATED"/>
    <property type="match status" value="1"/>
</dbReference>
<evidence type="ECO:0000313" key="8">
    <source>
        <dbReference type="EMBL" id="KAF1813867.1"/>
    </source>
</evidence>
<feature type="non-terminal residue" evidence="8">
    <location>
        <position position="274"/>
    </location>
</feature>
<reference evidence="10" key="3">
    <citation type="submission" date="2025-04" db="UniProtKB">
        <authorList>
            <consortium name="RefSeq"/>
        </authorList>
    </citation>
    <scope>IDENTIFICATION</scope>
    <source>
        <strain evidence="10">CBS 781.70</strain>
    </source>
</reference>
<reference evidence="10" key="2">
    <citation type="submission" date="2020-04" db="EMBL/GenBank/DDBJ databases">
        <authorList>
            <consortium name="NCBI Genome Project"/>
        </authorList>
    </citation>
    <scope>NUCLEOTIDE SEQUENCE</scope>
    <source>
        <strain evidence="10">CBS 781.70</strain>
    </source>
</reference>
<keyword evidence="9" id="KW-1185">Reference proteome</keyword>
<evidence type="ECO:0000313" key="10">
    <source>
        <dbReference type="RefSeq" id="XP_033535498.1"/>
    </source>
</evidence>
<dbReference type="Proteomes" id="UP000504638">
    <property type="component" value="Unplaced"/>
</dbReference>
<keyword evidence="4 6" id="KW-0472">Membrane</keyword>
<reference evidence="8 10" key="1">
    <citation type="submission" date="2020-01" db="EMBL/GenBank/DDBJ databases">
        <authorList>
            <consortium name="DOE Joint Genome Institute"/>
            <person name="Haridas S."/>
            <person name="Albert R."/>
            <person name="Binder M."/>
            <person name="Bloem J."/>
            <person name="Labutti K."/>
            <person name="Salamov A."/>
            <person name="Andreopoulos B."/>
            <person name="Baker S.E."/>
            <person name="Barry K."/>
            <person name="Bills G."/>
            <person name="Bluhm B.H."/>
            <person name="Cannon C."/>
            <person name="Castanera R."/>
            <person name="Culley D.E."/>
            <person name="Daum C."/>
            <person name="Ezra D."/>
            <person name="Gonzalez J.B."/>
            <person name="Henrissat B."/>
            <person name="Kuo A."/>
            <person name="Liang C."/>
            <person name="Lipzen A."/>
            <person name="Lutzoni F."/>
            <person name="Magnuson J."/>
            <person name="Mondo S."/>
            <person name="Nolan M."/>
            <person name="Ohm R."/>
            <person name="Pangilinan J."/>
            <person name="Park H.-J."/>
            <person name="Ramirez L."/>
            <person name="Alfaro M."/>
            <person name="Sun H."/>
            <person name="Tritt A."/>
            <person name="Yoshinaga Y."/>
            <person name="Zwiers L.-H."/>
            <person name="Turgeon B.G."/>
            <person name="Goodwin S.B."/>
            <person name="Spatafora J.W."/>
            <person name="Crous P.W."/>
            <person name="Grigoriev I.V."/>
        </authorList>
    </citation>
    <scope>NUCLEOTIDE SEQUENCE</scope>
    <source>
        <strain evidence="8 10">CBS 781.70</strain>
    </source>
</reference>
<dbReference type="OrthoDB" id="444631at2759"/>
<dbReference type="InterPro" id="IPR052337">
    <property type="entry name" value="SAT4-like"/>
</dbReference>
<feature type="transmembrane region" description="Helical" evidence="6">
    <location>
        <begin position="231"/>
        <end position="255"/>
    </location>
</feature>
<comment type="subcellular location">
    <subcellularLocation>
        <location evidence="1">Membrane</location>
        <topology evidence="1">Multi-pass membrane protein</topology>
    </subcellularLocation>
</comment>
<feature type="domain" description="Rhodopsin" evidence="7">
    <location>
        <begin position="23"/>
        <end position="261"/>
    </location>
</feature>
<dbReference type="PANTHER" id="PTHR33048">
    <property type="entry name" value="PTH11-LIKE INTEGRAL MEMBRANE PROTEIN (AFU_ORTHOLOGUE AFUA_5G11245)"/>
    <property type="match status" value="1"/>
</dbReference>
<organism evidence="8">
    <name type="scientific">Eremomyces bilateralis CBS 781.70</name>
    <dbReference type="NCBI Taxonomy" id="1392243"/>
    <lineage>
        <taxon>Eukaryota</taxon>
        <taxon>Fungi</taxon>
        <taxon>Dikarya</taxon>
        <taxon>Ascomycota</taxon>
        <taxon>Pezizomycotina</taxon>
        <taxon>Dothideomycetes</taxon>
        <taxon>Dothideomycetes incertae sedis</taxon>
        <taxon>Eremomycetales</taxon>
        <taxon>Eremomycetaceae</taxon>
        <taxon>Eremomyces</taxon>
    </lineage>
</organism>
<keyword evidence="2 6" id="KW-0812">Transmembrane</keyword>
<evidence type="ECO:0000256" key="4">
    <source>
        <dbReference type="ARBA" id="ARBA00023136"/>
    </source>
</evidence>
<evidence type="ECO:0000313" key="9">
    <source>
        <dbReference type="Proteomes" id="UP000504638"/>
    </source>
</evidence>
<dbReference type="EMBL" id="ML975154">
    <property type="protein sequence ID" value="KAF1813867.1"/>
    <property type="molecule type" value="Genomic_DNA"/>
</dbReference>
<protein>
    <recommendedName>
        <fullName evidence="7">Rhodopsin domain-containing protein</fullName>
    </recommendedName>
</protein>
<evidence type="ECO:0000256" key="6">
    <source>
        <dbReference type="SAM" id="Phobius"/>
    </source>
</evidence>
<feature type="non-terminal residue" evidence="8">
    <location>
        <position position="1"/>
    </location>
</feature>
<evidence type="ECO:0000256" key="1">
    <source>
        <dbReference type="ARBA" id="ARBA00004141"/>
    </source>
</evidence>
<accession>A0A6G1G716</accession>
<evidence type="ECO:0000256" key="5">
    <source>
        <dbReference type="ARBA" id="ARBA00038359"/>
    </source>
</evidence>
<dbReference type="GO" id="GO:0016020">
    <property type="term" value="C:membrane"/>
    <property type="evidence" value="ECO:0007669"/>
    <property type="project" value="UniProtKB-SubCell"/>
</dbReference>
<evidence type="ECO:0000259" key="7">
    <source>
        <dbReference type="Pfam" id="PF20684"/>
    </source>
</evidence>
<proteinExistence type="inferred from homology"/>
<feature type="transmembrane region" description="Helical" evidence="6">
    <location>
        <begin position="161"/>
        <end position="185"/>
    </location>
</feature>
<dbReference type="GeneID" id="54416333"/>
<name>A0A6G1G716_9PEZI</name>
<evidence type="ECO:0000256" key="2">
    <source>
        <dbReference type="ARBA" id="ARBA00022692"/>
    </source>
</evidence>
<gene>
    <name evidence="8 10" type="ORF">P152DRAFT_382571</name>
</gene>